<evidence type="ECO:0000313" key="9">
    <source>
        <dbReference type="EMBL" id="ARW66346.1"/>
    </source>
</evidence>
<proteinExistence type="inferred from homology"/>
<reference evidence="9" key="1">
    <citation type="journal article" date="2017" name="J. Phycol.">
        <title>Analysis of chloroplast genomes and a supermatrix inform reclassification of the Rhodomelaceae (Rhodophyta).</title>
        <authorList>
            <person name="Diaz-Tapia P."/>
            <person name="Maggs C.A."/>
            <person name="West J.A."/>
            <person name="Verbruggen H."/>
        </authorList>
    </citation>
    <scope>NUCLEOTIDE SEQUENCE</scope>
    <source>
        <strain evidence="9">PD1024</strain>
    </source>
</reference>
<evidence type="ECO:0000259" key="8">
    <source>
        <dbReference type="Pfam" id="PF05140"/>
    </source>
</evidence>
<feature type="transmembrane region" description="Helical" evidence="7">
    <location>
        <begin position="79"/>
        <end position="102"/>
    </location>
</feature>
<dbReference type="GO" id="GO:0017004">
    <property type="term" value="P:cytochrome complex assembly"/>
    <property type="evidence" value="ECO:0007669"/>
    <property type="project" value="UniProtKB-UniRule"/>
</dbReference>
<feature type="transmembrane region" description="Helical" evidence="7">
    <location>
        <begin position="20"/>
        <end position="40"/>
    </location>
</feature>
<dbReference type="GeneID" id="33359476"/>
<dbReference type="Pfam" id="PF05140">
    <property type="entry name" value="ResB"/>
    <property type="match status" value="2"/>
</dbReference>
<evidence type="ECO:0000256" key="4">
    <source>
        <dbReference type="ARBA" id="ARBA00022989"/>
    </source>
</evidence>
<keyword evidence="3 6" id="KW-0201">Cytochrome c-type biogenesis</keyword>
<geneLocation type="chloroplast" evidence="9"/>
<keyword evidence="4 6" id="KW-1133">Transmembrane helix</keyword>
<evidence type="ECO:0000256" key="1">
    <source>
        <dbReference type="ARBA" id="ARBA00004141"/>
    </source>
</evidence>
<comment type="similarity">
    <text evidence="6">Belongs to the Ccs1/CcsB family.</text>
</comment>
<feature type="domain" description="ResB-like" evidence="8">
    <location>
        <begin position="21"/>
        <end position="337"/>
    </location>
</feature>
<dbReference type="EMBL" id="MF101442">
    <property type="protein sequence ID" value="ARW66346.1"/>
    <property type="molecule type" value="Genomic_DNA"/>
</dbReference>
<dbReference type="PANTHER" id="PTHR31566">
    <property type="entry name" value="CYTOCHROME C BIOGENESIS PROTEIN CCS1, CHLOROPLASTIC"/>
    <property type="match status" value="1"/>
</dbReference>
<comment type="subunit">
    <text evidence="6">May interact with CcsA.</text>
</comment>
<evidence type="ECO:0000256" key="6">
    <source>
        <dbReference type="HAMAP-Rule" id="MF_01392"/>
    </source>
</evidence>
<dbReference type="RefSeq" id="YP_009397160.1">
    <property type="nucleotide sequence ID" value="NC_035286.1"/>
</dbReference>
<protein>
    <recommendedName>
        <fullName evidence="6">Cytochrome c biogenesis protein Ccs1</fullName>
    </recommendedName>
</protein>
<dbReference type="HAMAP" id="MF_01392">
    <property type="entry name" value="CytC_Ccs1"/>
    <property type="match status" value="1"/>
</dbReference>
<dbReference type="InterPro" id="IPR023494">
    <property type="entry name" value="Cyt_c_bgen_Ccs1/CcsB/ResB"/>
</dbReference>
<feature type="transmembrane region" description="Helical" evidence="7">
    <location>
        <begin position="381"/>
        <end position="400"/>
    </location>
</feature>
<gene>
    <name evidence="6 9" type="primary">ccs1</name>
</gene>
<feature type="domain" description="ResB-like" evidence="8">
    <location>
        <begin position="369"/>
        <end position="427"/>
    </location>
</feature>
<comment type="function">
    <text evidence="6">Required during biogenesis of c-type cytochromes (cytochrome c6 and cytochrome f) at the step of heme attachment.</text>
</comment>
<dbReference type="InterPro" id="IPR007816">
    <property type="entry name" value="ResB-like_domain"/>
</dbReference>
<evidence type="ECO:0000256" key="7">
    <source>
        <dbReference type="SAM" id="Phobius"/>
    </source>
</evidence>
<dbReference type="AlphaFoldDB" id="A0A1Z1MK81"/>
<accession>A0A1Z1MK81</accession>
<keyword evidence="9" id="KW-0150">Chloroplast</keyword>
<feature type="transmembrane region" description="Helical" evidence="7">
    <location>
        <begin position="171"/>
        <end position="192"/>
    </location>
</feature>
<evidence type="ECO:0000256" key="2">
    <source>
        <dbReference type="ARBA" id="ARBA00022692"/>
    </source>
</evidence>
<keyword evidence="6" id="KW-0793">Thylakoid</keyword>
<keyword evidence="5 6" id="KW-0472">Membrane</keyword>
<organism evidence="9">
    <name type="scientific">Thuretia quercifolia</name>
    <dbReference type="NCBI Taxonomy" id="189650"/>
    <lineage>
        <taxon>Eukaryota</taxon>
        <taxon>Rhodophyta</taxon>
        <taxon>Florideophyceae</taxon>
        <taxon>Rhodymeniophycidae</taxon>
        <taxon>Ceramiales</taxon>
        <taxon>Dasyaceae</taxon>
        <taxon>Thuretia</taxon>
    </lineage>
</organism>
<evidence type="ECO:0000256" key="3">
    <source>
        <dbReference type="ARBA" id="ARBA00022748"/>
    </source>
</evidence>
<sequence length="457" mass="53804">MNLINLKNVVWKFLKSLASLNFSIFILLLICFFSMLGTLIEQDESLNYYQKYYPMQGSNIFFINWKLITYLGLDHLYQAWWFILSIIIFSASLIICTFSVQFPSLKNSRRWKFFSPQNEIDTNKSIHNFFSKYNHSVINIIYSLVYYNFYVFHKKNCIYAYKGLLGRIAPIFVHFSIIITLLGFILSSFFGYTIQEMIPKNETFHMKNVVRSGFYSSLNKNLSIRVDNFFINYNLDSSIQQFFSNLYLINNQIDFITHKVISVNKPLVFKGLTIYQTDWQIDALRLKLGYNNLSLIQKKLIKLNINNKVCWISTINIDENKKIFFILFNLKDNILISNANGSIILNVSLNQKFYVNDTAFCIKDIMLNTGLQIKVDPGISVIYLGFFMLMISTLVSYISYSEIWVNLISNVFNFASSTNRSVFFFEEDIIKINKFYSYHTFAILLNNEKNYFRILKK</sequence>
<name>A0A1Z1MK81_9FLOR</name>
<keyword evidence="2 6" id="KW-0812">Transmembrane</keyword>
<comment type="subcellular location">
    <subcellularLocation>
        <location evidence="1">Membrane</location>
        <topology evidence="1">Multi-pass membrane protein</topology>
    </subcellularLocation>
    <subcellularLocation>
        <location evidence="6">Plastid</location>
        <location evidence="6">Chloroplast thylakoid membrane</location>
        <topology evidence="6">Multi-pass membrane protein</topology>
    </subcellularLocation>
</comment>
<dbReference type="PANTHER" id="PTHR31566:SF0">
    <property type="entry name" value="CYTOCHROME C BIOGENESIS PROTEIN CCS1, CHLOROPLASTIC"/>
    <property type="match status" value="1"/>
</dbReference>
<dbReference type="GO" id="GO:0009535">
    <property type="term" value="C:chloroplast thylakoid membrane"/>
    <property type="evidence" value="ECO:0007669"/>
    <property type="project" value="UniProtKB-SubCell"/>
</dbReference>
<evidence type="ECO:0000256" key="5">
    <source>
        <dbReference type="ARBA" id="ARBA00023136"/>
    </source>
</evidence>
<feature type="transmembrane region" description="Helical" evidence="7">
    <location>
        <begin position="133"/>
        <end position="151"/>
    </location>
</feature>
<keyword evidence="9" id="KW-0934">Plastid</keyword>